<gene>
    <name evidence="5" type="ORF">SAMN05720469_10853</name>
</gene>
<dbReference type="SUPFAM" id="SSF53639">
    <property type="entry name" value="AraD/HMP-PK domain-like"/>
    <property type="match status" value="1"/>
</dbReference>
<name>A0A1M6T2J2_9BACT</name>
<dbReference type="GO" id="GO:0051604">
    <property type="term" value="P:protein maturation"/>
    <property type="evidence" value="ECO:0007669"/>
    <property type="project" value="TreeGrafter"/>
</dbReference>
<dbReference type="InterPro" id="IPR016188">
    <property type="entry name" value="PurM-like_N"/>
</dbReference>
<dbReference type="SUPFAM" id="SSF56042">
    <property type="entry name" value="PurM C-terminal domain-like"/>
    <property type="match status" value="1"/>
</dbReference>
<dbReference type="AlphaFoldDB" id="A0A1M6T2J2"/>
<dbReference type="Pfam" id="PF02769">
    <property type="entry name" value="AIRS_C"/>
    <property type="match status" value="1"/>
</dbReference>
<feature type="domain" description="Thiamine-phosphate synthase ThiN" evidence="4">
    <location>
        <begin position="358"/>
        <end position="519"/>
    </location>
</feature>
<evidence type="ECO:0000313" key="6">
    <source>
        <dbReference type="Proteomes" id="UP000184275"/>
    </source>
</evidence>
<dbReference type="InterPro" id="IPR010918">
    <property type="entry name" value="PurM-like_C_dom"/>
</dbReference>
<keyword evidence="6" id="KW-1185">Reference proteome</keyword>
<evidence type="ECO:0000259" key="2">
    <source>
        <dbReference type="Pfam" id="PF00586"/>
    </source>
</evidence>
<evidence type="ECO:0000259" key="3">
    <source>
        <dbReference type="Pfam" id="PF02769"/>
    </source>
</evidence>
<dbReference type="CDD" id="cd06061">
    <property type="entry name" value="PurM-like1"/>
    <property type="match status" value="1"/>
</dbReference>
<evidence type="ECO:0000256" key="1">
    <source>
        <dbReference type="ARBA" id="ARBA00006243"/>
    </source>
</evidence>
<dbReference type="PANTHER" id="PTHR30303:SF4">
    <property type="entry name" value="HYDROGENASE EXPRESSION_FORMATION PROTEIN HYPE"/>
    <property type="match status" value="1"/>
</dbReference>
<dbReference type="Gene3D" id="3.30.1330.10">
    <property type="entry name" value="PurM-like, N-terminal domain"/>
    <property type="match status" value="1"/>
</dbReference>
<evidence type="ECO:0000313" key="5">
    <source>
        <dbReference type="EMBL" id="SHK51195.1"/>
    </source>
</evidence>
<protein>
    <submittedName>
        <fullName evidence="5">Hydrogenase maturation factor</fullName>
    </submittedName>
</protein>
<dbReference type="InterPro" id="IPR036921">
    <property type="entry name" value="PurM-like_N_sf"/>
</dbReference>
<dbReference type="Gene3D" id="3.40.225.10">
    <property type="entry name" value="Class II aldolase/adducin N-terminal domain"/>
    <property type="match status" value="1"/>
</dbReference>
<organism evidence="5 6">
    <name type="scientific">Fibrobacter intestinalis</name>
    <dbReference type="NCBI Taxonomy" id="28122"/>
    <lineage>
        <taxon>Bacteria</taxon>
        <taxon>Pseudomonadati</taxon>
        <taxon>Fibrobacterota</taxon>
        <taxon>Fibrobacteria</taxon>
        <taxon>Fibrobacterales</taxon>
        <taxon>Fibrobacteraceae</taxon>
        <taxon>Fibrobacter</taxon>
    </lineage>
</organism>
<dbReference type="Proteomes" id="UP000184275">
    <property type="component" value="Unassembled WGS sequence"/>
</dbReference>
<evidence type="ECO:0000259" key="4">
    <source>
        <dbReference type="Pfam" id="PF10120"/>
    </source>
</evidence>
<dbReference type="InterPro" id="IPR019293">
    <property type="entry name" value="ThiN"/>
</dbReference>
<dbReference type="Gene3D" id="3.90.650.10">
    <property type="entry name" value="PurM-like C-terminal domain"/>
    <property type="match status" value="1"/>
</dbReference>
<feature type="domain" description="PurM-like N-terminal" evidence="2">
    <location>
        <begin position="33"/>
        <end position="135"/>
    </location>
</feature>
<sequence length="525" mass="57455">MIGKVNDDFFTQSILSKTGAKNAKVLIGPAMGVDSAILKVPNGYMAIAEDPIFPSLRMTPKDFAYVTVHIGASDVAVMGIKPQLMTYSLLLPPDTEQKYIAELISEISAEATRLGISIVGGHTGYYGAVTCPTIGGITVWGTGKKFVSPRGAKKGDDLIITKGIAIEAAALLGFELGEALRGKLAEREIRKAAKRIREISVVKDAEISSKFKGVHAMHDATEGGVKRGIWEVAEASGLGVVIDADNYKIPADIQKICAIFGLNPWEIISEGTLVIAADPKDTTKLQRALAKEGIPSARIGKFTAKKCGRKFIWNGKSEDFAPPSKDFFWDVFFHANEILSQGDLRNGLSENDRLCRNLNATVESLKAANIYKMLPEIGTNIGYTVHGNTNEDVCAIPGRLFRVDNETCSVREAKMGISQYMAGTLLAIRKKFPHAQCVANFRSNEKILAAVKNSKFHTVAMPTPKDYWQRGNDYDRDLESVLNQTDKMPDVITIPDRINLEKLILVVGSSLEDFEKKVLQIHNRI</sequence>
<reference evidence="6" key="1">
    <citation type="submission" date="2016-11" db="EMBL/GenBank/DDBJ databases">
        <authorList>
            <person name="Varghese N."/>
            <person name="Submissions S."/>
        </authorList>
    </citation>
    <scope>NUCLEOTIDE SEQUENCE [LARGE SCALE GENOMIC DNA]</scope>
    <source>
        <strain evidence="6">UWOS</strain>
    </source>
</reference>
<dbReference type="InterPro" id="IPR036409">
    <property type="entry name" value="Aldolase_II/adducin_N_sf"/>
</dbReference>
<dbReference type="PANTHER" id="PTHR30303">
    <property type="entry name" value="HYDROGENASE ISOENZYMES FORMATION PROTEIN HYPE"/>
    <property type="match status" value="1"/>
</dbReference>
<accession>A0A1M6T2J2</accession>
<dbReference type="InterPro" id="IPR011854">
    <property type="entry name" value="HypE"/>
</dbReference>
<dbReference type="Pfam" id="PF10120">
    <property type="entry name" value="ThiN"/>
    <property type="match status" value="1"/>
</dbReference>
<proteinExistence type="inferred from homology"/>
<dbReference type="RefSeq" id="WP_073303426.1">
    <property type="nucleotide sequence ID" value="NZ_FRAW01000008.1"/>
</dbReference>
<comment type="similarity">
    <text evidence="1">Belongs to the HypE family.</text>
</comment>
<dbReference type="InterPro" id="IPR036676">
    <property type="entry name" value="PurM-like_C_sf"/>
</dbReference>
<dbReference type="SUPFAM" id="SSF55326">
    <property type="entry name" value="PurM N-terminal domain-like"/>
    <property type="match status" value="1"/>
</dbReference>
<dbReference type="EMBL" id="FRAW01000008">
    <property type="protein sequence ID" value="SHK51195.1"/>
    <property type="molecule type" value="Genomic_DNA"/>
</dbReference>
<dbReference type="Pfam" id="PF00586">
    <property type="entry name" value="AIRS"/>
    <property type="match status" value="1"/>
</dbReference>
<feature type="domain" description="PurM-like C-terminal" evidence="3">
    <location>
        <begin position="153"/>
        <end position="306"/>
    </location>
</feature>